<feature type="non-terminal residue" evidence="1">
    <location>
        <position position="1"/>
    </location>
</feature>
<dbReference type="AlphaFoldDB" id="A0A0F9ITA1"/>
<proteinExistence type="predicted"/>
<evidence type="ECO:0000313" key="1">
    <source>
        <dbReference type="EMBL" id="KKM23199.1"/>
    </source>
</evidence>
<reference evidence="1" key="1">
    <citation type="journal article" date="2015" name="Nature">
        <title>Complex archaea that bridge the gap between prokaryotes and eukaryotes.</title>
        <authorList>
            <person name="Spang A."/>
            <person name="Saw J.H."/>
            <person name="Jorgensen S.L."/>
            <person name="Zaremba-Niedzwiedzka K."/>
            <person name="Martijn J."/>
            <person name="Lind A.E."/>
            <person name="van Eijk R."/>
            <person name="Schleper C."/>
            <person name="Guy L."/>
            <person name="Ettema T.J."/>
        </authorList>
    </citation>
    <scope>NUCLEOTIDE SEQUENCE</scope>
</reference>
<gene>
    <name evidence="1" type="ORF">LCGC14_1617700</name>
</gene>
<organism evidence="1">
    <name type="scientific">marine sediment metagenome</name>
    <dbReference type="NCBI Taxonomy" id="412755"/>
    <lineage>
        <taxon>unclassified sequences</taxon>
        <taxon>metagenomes</taxon>
        <taxon>ecological metagenomes</taxon>
    </lineage>
</organism>
<protein>
    <submittedName>
        <fullName evidence="1">Uncharacterized protein</fullName>
    </submittedName>
</protein>
<sequence length="58" mass="6276">ALEAVRKGEVMGIVLIGGVKFYLELGPGVTQTQVLVREPKLAEAIPEQVEPEASEQEE</sequence>
<accession>A0A0F9ITA1</accession>
<name>A0A0F9ITA1_9ZZZZ</name>
<dbReference type="EMBL" id="LAZR01013179">
    <property type="protein sequence ID" value="KKM23199.1"/>
    <property type="molecule type" value="Genomic_DNA"/>
</dbReference>
<comment type="caution">
    <text evidence="1">The sequence shown here is derived from an EMBL/GenBank/DDBJ whole genome shotgun (WGS) entry which is preliminary data.</text>
</comment>